<dbReference type="RefSeq" id="WP_268056950.1">
    <property type="nucleotide sequence ID" value="NZ_JAPOHA010000001.1"/>
</dbReference>
<protein>
    <submittedName>
        <fullName evidence="2">DUF3810 domain-containing protein</fullName>
    </submittedName>
</protein>
<dbReference type="InterPro" id="IPR024294">
    <property type="entry name" value="DUF3810"/>
</dbReference>
<dbReference type="Pfam" id="PF12725">
    <property type="entry name" value="DUF3810"/>
    <property type="match status" value="1"/>
</dbReference>
<feature type="transmembrane region" description="Helical" evidence="1">
    <location>
        <begin position="57"/>
        <end position="80"/>
    </location>
</feature>
<evidence type="ECO:0000313" key="2">
    <source>
        <dbReference type="EMBL" id="MCY1712945.1"/>
    </source>
</evidence>
<accession>A0ABT4BRG9</accession>
<evidence type="ECO:0000256" key="1">
    <source>
        <dbReference type="SAM" id="Phobius"/>
    </source>
</evidence>
<feature type="transmembrane region" description="Helical" evidence="1">
    <location>
        <begin position="92"/>
        <end position="113"/>
    </location>
</feature>
<keyword evidence="1" id="KW-1133">Transmembrane helix</keyword>
<gene>
    <name evidence="2" type="ORF">OUY18_01575</name>
</gene>
<reference evidence="2 3" key="1">
    <citation type="submission" date="2022-11" db="EMBL/GenBank/DDBJ databases">
        <authorList>
            <person name="Caiyu Z."/>
        </authorList>
    </citation>
    <scope>NUCLEOTIDE SEQUENCE [LARGE SCALE GENOMIC DNA]</scope>
    <source>
        <strain evidence="2 3">YR-4</strain>
    </source>
</reference>
<keyword evidence="3" id="KW-1185">Reference proteome</keyword>
<comment type="caution">
    <text evidence="2">The sequence shown here is derived from an EMBL/GenBank/DDBJ whole genome shotgun (WGS) entry which is preliminary data.</text>
</comment>
<keyword evidence="1" id="KW-0472">Membrane</keyword>
<evidence type="ECO:0000313" key="3">
    <source>
        <dbReference type="Proteomes" id="UP001082703"/>
    </source>
</evidence>
<dbReference type="Proteomes" id="UP001082703">
    <property type="component" value="Unassembled WGS sequence"/>
</dbReference>
<keyword evidence="1" id="KW-0812">Transmembrane</keyword>
<sequence length="375" mass="41449">MKKILSYKRLWLLAFAPAAFLLSYIASRYPAFAEWYAITVYPVLSKSVNFVTSLVPFSIAELLIALLIIGIVIYLIACIVKIIKGKGSRGKLLFLSLITPVCLASVLYFVFVLDCGINYSRYPFAQTSGLDVRPSSKAELAALCSTLGDKVNVLRKEVKTDGKSVMELNSGNIYETAKKAQTAFDKVHQQYPLLLAGYGRPKPVISSRLMSWCNITGVFFPFTFEANVNVDVPSYSIPATMCHELSHLRGYMREDEANFIGYLACENSDDPDFQYSGDMLAFIYTYNALSAADGGAAGKVYEKLSDGVKRDLANDYAYWEQFEGPVAVAASAVNDSYLKANKQEDGVKSYGRMVDLLLAESRTKKEQPPKQATAP</sequence>
<organism evidence="2 3">
    <name type="scientific">Caproiciproducens galactitolivorans</name>
    <dbReference type="NCBI Taxonomy" id="642589"/>
    <lineage>
        <taxon>Bacteria</taxon>
        <taxon>Bacillati</taxon>
        <taxon>Bacillota</taxon>
        <taxon>Clostridia</taxon>
        <taxon>Eubacteriales</taxon>
        <taxon>Acutalibacteraceae</taxon>
        <taxon>Caproiciproducens</taxon>
    </lineage>
</organism>
<name>A0ABT4BRG9_9FIRM</name>
<dbReference type="EMBL" id="JAPOHA010000001">
    <property type="protein sequence ID" value="MCY1712945.1"/>
    <property type="molecule type" value="Genomic_DNA"/>
</dbReference>
<proteinExistence type="predicted"/>